<proteinExistence type="predicted"/>
<evidence type="ECO:0000313" key="1">
    <source>
        <dbReference type="EMBL" id="GLT19377.1"/>
    </source>
</evidence>
<accession>A0ABQ6F3V7</accession>
<reference evidence="2" key="1">
    <citation type="journal article" date="2019" name="Int. J. Syst. Evol. Microbiol.">
        <title>The Global Catalogue of Microorganisms (GCM) 10K type strain sequencing project: providing services to taxonomists for standard genome sequencing and annotation.</title>
        <authorList>
            <consortium name="The Broad Institute Genomics Platform"/>
            <consortium name="The Broad Institute Genome Sequencing Center for Infectious Disease"/>
            <person name="Wu L."/>
            <person name="Ma J."/>
        </authorList>
    </citation>
    <scope>NUCLEOTIDE SEQUENCE [LARGE SCALE GENOMIC DNA]</scope>
    <source>
        <strain evidence="2">NBRC 108723</strain>
    </source>
</reference>
<name>A0ABQ6F3V7_9VIBR</name>
<dbReference type="Proteomes" id="UP001157138">
    <property type="component" value="Unassembled WGS sequence"/>
</dbReference>
<gene>
    <name evidence="1" type="ORF">GCM10007938_31590</name>
</gene>
<evidence type="ECO:0008006" key="3">
    <source>
        <dbReference type="Google" id="ProtNLM"/>
    </source>
</evidence>
<dbReference type="RefSeq" id="WP_284193237.1">
    <property type="nucleotide sequence ID" value="NZ_BSPW01000074.1"/>
</dbReference>
<dbReference type="EMBL" id="BSPW01000074">
    <property type="protein sequence ID" value="GLT19377.1"/>
    <property type="molecule type" value="Genomic_DNA"/>
</dbReference>
<comment type="caution">
    <text evidence="1">The sequence shown here is derived from an EMBL/GenBank/DDBJ whole genome shotgun (WGS) entry which is preliminary data.</text>
</comment>
<evidence type="ECO:0000313" key="2">
    <source>
        <dbReference type="Proteomes" id="UP001157138"/>
    </source>
</evidence>
<protein>
    <recommendedName>
        <fullName evidence="3">Peptidase C80 domain-containing protein</fullName>
    </recommendedName>
</protein>
<keyword evidence="2" id="KW-1185">Reference proteome</keyword>
<organism evidence="1 2">
    <name type="scientific">Vibrio zhanjiangensis</name>
    <dbReference type="NCBI Taxonomy" id="1046128"/>
    <lineage>
        <taxon>Bacteria</taxon>
        <taxon>Pseudomonadati</taxon>
        <taxon>Pseudomonadota</taxon>
        <taxon>Gammaproteobacteria</taxon>
        <taxon>Vibrionales</taxon>
        <taxon>Vibrionaceae</taxon>
        <taxon>Vibrio</taxon>
    </lineage>
</organism>
<sequence>MMPLHTSQTVNTYNTKNQNISASTNDFESFSRNIKRITNVPTGVIYSPFNNQDMVAQALGINTARVLNGKEPFPIICCPLKRDALKNAIKEFKEKELQGRLKEGRIYEKKLTSSIKQSGIKAVHSTFPVETKILGEYQTINRLSLVEPKNLPDRTLENIYVIGHGAAGLPRLYQTTQSEDGCRPISDVIKEITQLVGKKVKPDVKIKLTSCESADRETLQSFDQIGDISESKRGTEPLAKTAKTEANKHLPQSRVFGYHGLGVTRGSGYISQARCLESDFDKTVGKSHNWKKASTVREEF</sequence>